<dbReference type="Proteomes" id="UP001652625">
    <property type="component" value="Chromosome 09"/>
</dbReference>
<dbReference type="GeneID" id="136085599"/>
<dbReference type="InterPro" id="IPR036691">
    <property type="entry name" value="Endo/exonu/phosph_ase_sf"/>
</dbReference>
<accession>A0ABM4CME4</accession>
<dbReference type="Pfam" id="PF00078">
    <property type="entry name" value="RVT_1"/>
    <property type="match status" value="1"/>
</dbReference>
<dbReference type="InterPro" id="IPR043502">
    <property type="entry name" value="DNA/RNA_pol_sf"/>
</dbReference>
<dbReference type="RefSeq" id="XP_065662993.1">
    <property type="nucleotide sequence ID" value="XM_065806921.1"/>
</dbReference>
<sequence length="468" mass="52948">MSYELTSAKLNLANNIYNIIFIYRSNPIIPTSIFFFELSDLLEELQTLSGEILLCGDFNCPGTTPTTCNPRLAEILETYNMIQRVQSPTRISSTTGIANLLDLVIYRHDDISFNDVQVTDEGNLDHYMVRVALYHQPSKSKTVWFSKRNFRKLNLSCFIKELQVIPCCLSPENNVDDYAKQIRANITTVLNHLAPIRKYSMRSGKHVDKWLSSDAKNKKIRRRKLERCYKKTGNLSETKLYRIACREERLAKNPKSTFISELYPPVDILTTFGTVTPRDVSKIIKAFRPKTAPLDNIPTNILKSGSELFSPIIAHLANLSFKSGIFPASYKVAQKTPIPKESGLTEFDLSNLRPISNLNTVSKILENLALSCLLPPVTSSINFNPLQSDFRSNHSTETALLKICNDIRLNIDDALNTILLSLDISSAFDTIDHSLLIDRIKDEFGVTDIAQNWLTSYLHSRKSFVSIG</sequence>
<protein>
    <submittedName>
        <fullName evidence="3">Uncharacterized protein LOC136085599</fullName>
    </submittedName>
</protein>
<reference evidence="3" key="1">
    <citation type="submission" date="2025-08" db="UniProtKB">
        <authorList>
            <consortium name="RefSeq"/>
        </authorList>
    </citation>
    <scope>IDENTIFICATION</scope>
</reference>
<name>A0ABM4CME4_HYDVU</name>
<dbReference type="PROSITE" id="PS50878">
    <property type="entry name" value="RT_POL"/>
    <property type="match status" value="1"/>
</dbReference>
<evidence type="ECO:0000313" key="2">
    <source>
        <dbReference type="Proteomes" id="UP001652625"/>
    </source>
</evidence>
<dbReference type="InterPro" id="IPR005135">
    <property type="entry name" value="Endo/exonuclease/phosphatase"/>
</dbReference>
<keyword evidence="2" id="KW-1185">Reference proteome</keyword>
<organism evidence="2 3">
    <name type="scientific">Hydra vulgaris</name>
    <name type="common">Hydra</name>
    <name type="synonym">Hydra attenuata</name>
    <dbReference type="NCBI Taxonomy" id="6087"/>
    <lineage>
        <taxon>Eukaryota</taxon>
        <taxon>Metazoa</taxon>
        <taxon>Cnidaria</taxon>
        <taxon>Hydrozoa</taxon>
        <taxon>Hydroidolina</taxon>
        <taxon>Anthoathecata</taxon>
        <taxon>Aplanulata</taxon>
        <taxon>Hydridae</taxon>
        <taxon>Hydra</taxon>
    </lineage>
</organism>
<proteinExistence type="predicted"/>
<evidence type="ECO:0000259" key="1">
    <source>
        <dbReference type="PROSITE" id="PS50878"/>
    </source>
</evidence>
<feature type="domain" description="Reverse transcriptase" evidence="1">
    <location>
        <begin position="319"/>
        <end position="468"/>
    </location>
</feature>
<dbReference type="PANTHER" id="PTHR47510">
    <property type="entry name" value="REVERSE TRANSCRIPTASE DOMAIN-CONTAINING PROTEIN"/>
    <property type="match status" value="1"/>
</dbReference>
<dbReference type="SUPFAM" id="SSF56219">
    <property type="entry name" value="DNase I-like"/>
    <property type="match status" value="1"/>
</dbReference>
<gene>
    <name evidence="3" type="primary">LOC136085599</name>
</gene>
<dbReference type="PANTHER" id="PTHR47510:SF3">
    <property type="entry name" value="ENDO_EXONUCLEASE_PHOSPHATASE DOMAIN-CONTAINING PROTEIN"/>
    <property type="match status" value="1"/>
</dbReference>
<dbReference type="SUPFAM" id="SSF56672">
    <property type="entry name" value="DNA/RNA polymerases"/>
    <property type="match status" value="1"/>
</dbReference>
<dbReference type="Pfam" id="PF14529">
    <property type="entry name" value="Exo_endo_phos_2"/>
    <property type="match status" value="1"/>
</dbReference>
<dbReference type="Gene3D" id="3.60.10.10">
    <property type="entry name" value="Endonuclease/exonuclease/phosphatase"/>
    <property type="match status" value="1"/>
</dbReference>
<evidence type="ECO:0000313" key="3">
    <source>
        <dbReference type="RefSeq" id="XP_065662993.1"/>
    </source>
</evidence>
<dbReference type="InterPro" id="IPR000477">
    <property type="entry name" value="RT_dom"/>
</dbReference>